<evidence type="ECO:0000256" key="3">
    <source>
        <dbReference type="ARBA" id="ARBA00022771"/>
    </source>
</evidence>
<dbReference type="PANTHER" id="PTHR33345">
    <property type="entry name" value="ADAPTER PROTEIN, PUTATIVE-RELATED"/>
    <property type="match status" value="1"/>
</dbReference>
<evidence type="ECO:0000313" key="11">
    <source>
        <dbReference type="EMBL" id="TKV91387.1"/>
    </source>
</evidence>
<dbReference type="Proteomes" id="UP000298652">
    <property type="component" value="Chromosome 9"/>
</dbReference>
<protein>
    <submittedName>
        <fullName evidence="11">Uncharacterized protein</fullName>
    </submittedName>
</protein>
<proteinExistence type="predicted"/>
<sequence length="703" mass="79691">MSYSKPGHASGRDAVFWSDKMNEYLIDSLLHQQSIGNRGEARFFSVAYDSIVTGVGERFGVAIDRNNIKNRLKYIKESFYECRNILSEDTRIKWCPESRRFNADPNVWRELIQRKPEAKKWMTKTIDHYDRLMELFGKEREKCLVVESSKDTPKKKARTEPPKQQRLQRTPLNGHSVAESSNKLSQKRESSDKLSQKKESSDKMANKSEIPDEAITNVEVDLSELCRTENGIVAIPVRANTYGKGLPYAPDNWPCSGDIWYWKVGNRASGAGHWADRYLTPPSRFREATRKRVGFASRIQVEEFIKREFPDVDPSTFFSMFIWKIPAEGHRIQKGTQQVRLHEPEPVMADPVFPCKARNNLCNLEREDFIESAPAQACNICCTVPGFCRECCCILCNRTIDYSFGSYSCIKCEAVVEENYICGHVAHLDCALRCYMAGTVGGTIGLDVQYYCRRCDNKTNLMMHVEKLMETCQSLESRDDIERILNMGLCLLRGSRQMRAKGLENHMGSAMAKLKCGVDLVEVWKVENNEGGATLCAGENSPHTSGVTVLGTRQVSEVGVLTEHPDLIDPNDLGIAVENLPVYNPGDPNTISAKFEDEIDLALQELKKSQEAEYRVAEQRLYSQKDRILSLYRQLEYERAQLSDPMPLSDTSQYGVLLANVLSRVHQSKCEEEKFKCMLKVAGGFGKAPESVTKEFFGLPADK</sequence>
<keyword evidence="2" id="KW-0479">Metal-binding</keyword>
<dbReference type="GO" id="GO:0008270">
    <property type="term" value="F:zinc ion binding"/>
    <property type="evidence" value="ECO:0007669"/>
    <property type="project" value="UniProtKB-KW"/>
</dbReference>
<reference evidence="11" key="1">
    <citation type="submission" date="2019-03" db="EMBL/GenBank/DDBJ databases">
        <title>WGS assembly of Setaria viridis.</title>
        <authorList>
            <person name="Huang P."/>
            <person name="Jenkins J."/>
            <person name="Grimwood J."/>
            <person name="Barry K."/>
            <person name="Healey A."/>
            <person name="Mamidi S."/>
            <person name="Sreedasyam A."/>
            <person name="Shu S."/>
            <person name="Feldman M."/>
            <person name="Wu J."/>
            <person name="Yu Y."/>
            <person name="Chen C."/>
            <person name="Johnson J."/>
            <person name="Rokhsar D."/>
            <person name="Baxter I."/>
            <person name="Schmutz J."/>
            <person name="Brutnell T."/>
            <person name="Kellogg E."/>
        </authorList>
    </citation>
    <scope>NUCLEOTIDE SEQUENCE [LARGE SCALE GENOMIC DNA]</scope>
</reference>
<keyword evidence="12" id="KW-1185">Reference proteome</keyword>
<dbReference type="Pfam" id="PF07227">
    <property type="entry name" value="PHD_Oberon"/>
    <property type="match status" value="1"/>
</dbReference>
<feature type="domain" description="DUF7081" evidence="9">
    <location>
        <begin position="236"/>
        <end position="327"/>
    </location>
</feature>
<evidence type="ECO:0000313" key="12">
    <source>
        <dbReference type="Proteomes" id="UP000298652"/>
    </source>
</evidence>
<feature type="compositionally biased region" description="Polar residues" evidence="6">
    <location>
        <begin position="165"/>
        <end position="184"/>
    </location>
</feature>
<evidence type="ECO:0000259" key="8">
    <source>
        <dbReference type="Pfam" id="PF12776"/>
    </source>
</evidence>
<gene>
    <name evidence="11" type="ORF">SEVIR_9G093000v2</name>
</gene>
<dbReference type="GO" id="GO:0005634">
    <property type="term" value="C:nucleus"/>
    <property type="evidence" value="ECO:0007669"/>
    <property type="project" value="UniProtKB-SubCell"/>
</dbReference>
<dbReference type="PANTHER" id="PTHR33345:SF6">
    <property type="entry name" value="OS03G0747200 PROTEIN"/>
    <property type="match status" value="1"/>
</dbReference>
<comment type="subcellular location">
    <subcellularLocation>
        <location evidence="1">Nucleus</location>
    </subcellularLocation>
</comment>
<feature type="domain" description="Myb/SANT-like" evidence="8">
    <location>
        <begin position="17"/>
        <end position="110"/>
    </location>
</feature>
<dbReference type="InterPro" id="IPR055508">
    <property type="entry name" value="DUF7081"/>
</dbReference>
<dbReference type="Pfam" id="PF12776">
    <property type="entry name" value="Myb_DNA-bind_3"/>
    <property type="match status" value="1"/>
</dbReference>
<keyword evidence="4" id="KW-0862">Zinc</keyword>
<dbReference type="InterPro" id="IPR032881">
    <property type="entry name" value="Oberon-like_PHD"/>
</dbReference>
<feature type="compositionally biased region" description="Basic and acidic residues" evidence="6">
    <location>
        <begin position="186"/>
        <end position="210"/>
    </location>
</feature>
<evidence type="ECO:0000256" key="4">
    <source>
        <dbReference type="ARBA" id="ARBA00022833"/>
    </source>
</evidence>
<accession>A0A4U6SRI5</accession>
<evidence type="ECO:0000259" key="9">
    <source>
        <dbReference type="Pfam" id="PF23299"/>
    </source>
</evidence>
<evidence type="ECO:0000256" key="1">
    <source>
        <dbReference type="ARBA" id="ARBA00004123"/>
    </source>
</evidence>
<evidence type="ECO:0000256" key="2">
    <source>
        <dbReference type="ARBA" id="ARBA00022723"/>
    </source>
</evidence>
<dbReference type="EMBL" id="CM016560">
    <property type="protein sequence ID" value="TKV91387.1"/>
    <property type="molecule type" value="Genomic_DNA"/>
</dbReference>
<evidence type="ECO:0000259" key="7">
    <source>
        <dbReference type="Pfam" id="PF07227"/>
    </source>
</evidence>
<feature type="compositionally biased region" description="Basic and acidic residues" evidence="6">
    <location>
        <begin position="147"/>
        <end position="163"/>
    </location>
</feature>
<feature type="domain" description="DUF7615" evidence="10">
    <location>
        <begin position="590"/>
        <end position="696"/>
    </location>
</feature>
<dbReference type="OMA" id="GHCIQRG"/>
<evidence type="ECO:0000259" key="10">
    <source>
        <dbReference type="Pfam" id="PF24590"/>
    </source>
</evidence>
<evidence type="ECO:0000256" key="6">
    <source>
        <dbReference type="SAM" id="MobiDB-lite"/>
    </source>
</evidence>
<name>A0A4U6SRI5_SETVI</name>
<evidence type="ECO:0000256" key="5">
    <source>
        <dbReference type="ARBA" id="ARBA00023242"/>
    </source>
</evidence>
<feature type="domain" description="Oberon-like PHD finger" evidence="7">
    <location>
        <begin position="357"/>
        <end position="490"/>
    </location>
</feature>
<dbReference type="InterPro" id="IPR056034">
    <property type="entry name" value="DUF7615"/>
</dbReference>
<organism evidence="11 12">
    <name type="scientific">Setaria viridis</name>
    <name type="common">Green bristlegrass</name>
    <name type="synonym">Setaria italica subsp. viridis</name>
    <dbReference type="NCBI Taxonomy" id="4556"/>
    <lineage>
        <taxon>Eukaryota</taxon>
        <taxon>Viridiplantae</taxon>
        <taxon>Streptophyta</taxon>
        <taxon>Embryophyta</taxon>
        <taxon>Tracheophyta</taxon>
        <taxon>Spermatophyta</taxon>
        <taxon>Magnoliopsida</taxon>
        <taxon>Liliopsida</taxon>
        <taxon>Poales</taxon>
        <taxon>Poaceae</taxon>
        <taxon>PACMAD clade</taxon>
        <taxon>Panicoideae</taxon>
        <taxon>Panicodae</taxon>
        <taxon>Paniceae</taxon>
        <taxon>Cenchrinae</taxon>
        <taxon>Setaria</taxon>
    </lineage>
</organism>
<dbReference type="Pfam" id="PF23299">
    <property type="entry name" value="DUF7081"/>
    <property type="match status" value="1"/>
</dbReference>
<dbReference type="InterPro" id="IPR024752">
    <property type="entry name" value="Myb/SANT-like_dom"/>
</dbReference>
<dbReference type="AlphaFoldDB" id="A0A4U6SRI5"/>
<feature type="region of interest" description="Disordered" evidence="6">
    <location>
        <begin position="147"/>
        <end position="212"/>
    </location>
</feature>
<dbReference type="Pfam" id="PF24590">
    <property type="entry name" value="DUF7615"/>
    <property type="match status" value="1"/>
</dbReference>
<dbReference type="Gramene" id="TKV91387">
    <property type="protein sequence ID" value="TKV91387"/>
    <property type="gene ID" value="SEVIR_9G093000v2"/>
</dbReference>
<keyword evidence="5" id="KW-0539">Nucleus</keyword>
<keyword evidence="3" id="KW-0863">Zinc-finger</keyword>